<dbReference type="Proteomes" id="UP001605036">
    <property type="component" value="Unassembled WGS sequence"/>
</dbReference>
<protein>
    <submittedName>
        <fullName evidence="1">Uncharacterized protein</fullName>
    </submittedName>
</protein>
<name>A0ABD1Y5P4_9MARC</name>
<gene>
    <name evidence="1" type="ORF">R1flu_000849</name>
</gene>
<dbReference type="EMBL" id="JBHFFA010000006">
    <property type="protein sequence ID" value="KAL2620644.1"/>
    <property type="molecule type" value="Genomic_DNA"/>
</dbReference>
<evidence type="ECO:0000313" key="1">
    <source>
        <dbReference type="EMBL" id="KAL2620644.1"/>
    </source>
</evidence>
<reference evidence="1 2" key="1">
    <citation type="submission" date="2024-09" db="EMBL/GenBank/DDBJ databases">
        <title>Chromosome-scale assembly of Riccia fluitans.</title>
        <authorList>
            <person name="Paukszto L."/>
            <person name="Sawicki J."/>
            <person name="Karawczyk K."/>
            <person name="Piernik-Szablinska J."/>
            <person name="Szczecinska M."/>
            <person name="Mazdziarz M."/>
        </authorList>
    </citation>
    <scope>NUCLEOTIDE SEQUENCE [LARGE SCALE GENOMIC DNA]</scope>
    <source>
        <strain evidence="1">Rf_01</strain>
        <tissue evidence="1">Aerial parts of the thallus</tissue>
    </source>
</reference>
<organism evidence="1 2">
    <name type="scientific">Riccia fluitans</name>
    <dbReference type="NCBI Taxonomy" id="41844"/>
    <lineage>
        <taxon>Eukaryota</taxon>
        <taxon>Viridiplantae</taxon>
        <taxon>Streptophyta</taxon>
        <taxon>Embryophyta</taxon>
        <taxon>Marchantiophyta</taxon>
        <taxon>Marchantiopsida</taxon>
        <taxon>Marchantiidae</taxon>
        <taxon>Marchantiales</taxon>
        <taxon>Ricciaceae</taxon>
        <taxon>Riccia</taxon>
    </lineage>
</organism>
<proteinExistence type="predicted"/>
<comment type="caution">
    <text evidence="1">The sequence shown here is derived from an EMBL/GenBank/DDBJ whole genome shotgun (WGS) entry which is preliminary data.</text>
</comment>
<sequence length="130" mass="14879">MGVIWGSESYGMEDGLIISCRVFRLSSMYDYTRGEALLLSVVRRNLAGVAFLRHGCRLRSGPGLEFQQASAMWEPWWLFPLVMLPARRRLASALLVILFYNISRLRPRLAMNMLLAIDLPCMAAFDRPIR</sequence>
<keyword evidence="2" id="KW-1185">Reference proteome</keyword>
<dbReference type="AlphaFoldDB" id="A0ABD1Y5P4"/>
<accession>A0ABD1Y5P4</accession>
<evidence type="ECO:0000313" key="2">
    <source>
        <dbReference type="Proteomes" id="UP001605036"/>
    </source>
</evidence>